<dbReference type="Gramene" id="LPERR11G02920.1">
    <property type="protein sequence ID" value="LPERR11G02920.1"/>
    <property type="gene ID" value="LPERR11G02920"/>
</dbReference>
<feature type="compositionally biased region" description="Basic and acidic residues" evidence="1">
    <location>
        <begin position="53"/>
        <end position="65"/>
    </location>
</feature>
<evidence type="ECO:0000313" key="2">
    <source>
        <dbReference type="EnsemblPlants" id="LPERR11G02920.1"/>
    </source>
</evidence>
<dbReference type="Proteomes" id="UP000032180">
    <property type="component" value="Chromosome 11"/>
</dbReference>
<evidence type="ECO:0000313" key="3">
    <source>
        <dbReference type="Proteomes" id="UP000032180"/>
    </source>
</evidence>
<name>A0A0D9XP64_9ORYZ</name>
<feature type="compositionally biased region" description="Basic and acidic residues" evidence="1">
    <location>
        <begin position="113"/>
        <end position="131"/>
    </location>
</feature>
<proteinExistence type="predicted"/>
<feature type="compositionally biased region" description="Low complexity" evidence="1">
    <location>
        <begin position="76"/>
        <end position="90"/>
    </location>
</feature>
<feature type="compositionally biased region" description="Basic and acidic residues" evidence="1">
    <location>
        <begin position="152"/>
        <end position="169"/>
    </location>
</feature>
<accession>A0A0D9XP64</accession>
<reference evidence="2" key="3">
    <citation type="submission" date="2015-04" db="UniProtKB">
        <authorList>
            <consortium name="EnsemblPlants"/>
        </authorList>
    </citation>
    <scope>IDENTIFICATION</scope>
</reference>
<feature type="region of interest" description="Disordered" evidence="1">
    <location>
        <begin position="42"/>
        <end position="198"/>
    </location>
</feature>
<reference evidence="3" key="2">
    <citation type="submission" date="2013-12" db="EMBL/GenBank/DDBJ databases">
        <authorList>
            <person name="Yu Y."/>
            <person name="Lee S."/>
            <person name="de Baynast K."/>
            <person name="Wissotski M."/>
            <person name="Liu L."/>
            <person name="Talag J."/>
            <person name="Goicoechea J."/>
            <person name="Angelova A."/>
            <person name="Jetty R."/>
            <person name="Kudrna D."/>
            <person name="Golser W."/>
            <person name="Rivera L."/>
            <person name="Zhang J."/>
            <person name="Wing R."/>
        </authorList>
    </citation>
    <scope>NUCLEOTIDE SEQUENCE</scope>
</reference>
<organism evidence="2 3">
    <name type="scientific">Leersia perrieri</name>
    <dbReference type="NCBI Taxonomy" id="77586"/>
    <lineage>
        <taxon>Eukaryota</taxon>
        <taxon>Viridiplantae</taxon>
        <taxon>Streptophyta</taxon>
        <taxon>Embryophyta</taxon>
        <taxon>Tracheophyta</taxon>
        <taxon>Spermatophyta</taxon>
        <taxon>Magnoliopsida</taxon>
        <taxon>Liliopsida</taxon>
        <taxon>Poales</taxon>
        <taxon>Poaceae</taxon>
        <taxon>BOP clade</taxon>
        <taxon>Oryzoideae</taxon>
        <taxon>Oryzeae</taxon>
        <taxon>Oryzinae</taxon>
        <taxon>Leersia</taxon>
    </lineage>
</organism>
<dbReference type="HOGENOM" id="CLU_079200_0_0_1"/>
<evidence type="ECO:0000256" key="1">
    <source>
        <dbReference type="SAM" id="MobiDB-lite"/>
    </source>
</evidence>
<dbReference type="EnsemblPlants" id="LPERR11G02920.1">
    <property type="protein sequence ID" value="LPERR11G02920.1"/>
    <property type="gene ID" value="LPERR11G02920"/>
</dbReference>
<reference evidence="2 3" key="1">
    <citation type="submission" date="2012-08" db="EMBL/GenBank/DDBJ databases">
        <title>Oryza genome evolution.</title>
        <authorList>
            <person name="Wing R.A."/>
        </authorList>
    </citation>
    <scope>NUCLEOTIDE SEQUENCE</scope>
</reference>
<keyword evidence="3" id="KW-1185">Reference proteome</keyword>
<feature type="compositionally biased region" description="Low complexity" evidence="1">
    <location>
        <begin position="97"/>
        <end position="109"/>
    </location>
</feature>
<sequence length="198" mass="20784">MSCVVAAAPAAAAALPALLPTPPRSKMLPLLPTPCLIILPTSFAKPKAAPKPGRADAIDRWDAHKKPAAISPPPSSSSRSSSGSPIRAAPYVRKEPGSPASSSSTTSSGGKPGRADACERWDTNKISKKQSDLTPPVDSSKRTPATASRGSSGERWDINKKKPRSDELKMVNSKQLPAFLSSPPEPSMLPMPTFLLAR</sequence>
<dbReference type="PANTHER" id="PTHR35361:SF1">
    <property type="entry name" value="OS08G0443700 PROTEIN"/>
    <property type="match status" value="1"/>
</dbReference>
<feature type="compositionally biased region" description="Polar residues" evidence="1">
    <location>
        <begin position="142"/>
        <end position="151"/>
    </location>
</feature>
<dbReference type="AlphaFoldDB" id="A0A0D9XP64"/>
<feature type="compositionally biased region" description="Low complexity" evidence="1">
    <location>
        <begin position="42"/>
        <end position="52"/>
    </location>
</feature>
<protein>
    <submittedName>
        <fullName evidence="2">Uncharacterized protein</fullName>
    </submittedName>
</protein>
<dbReference type="PANTHER" id="PTHR35361">
    <property type="entry name" value="OS08G0443700 PROTEIN"/>
    <property type="match status" value="1"/>
</dbReference>